<evidence type="ECO:0000313" key="3">
    <source>
        <dbReference type="Proteomes" id="UP001597108"/>
    </source>
</evidence>
<dbReference type="Gene3D" id="3.40.50.410">
    <property type="entry name" value="von Willebrand factor, type A domain"/>
    <property type="match status" value="1"/>
</dbReference>
<dbReference type="SUPFAM" id="SSF53300">
    <property type="entry name" value="vWA-like"/>
    <property type="match status" value="1"/>
</dbReference>
<dbReference type="InterPro" id="IPR002881">
    <property type="entry name" value="DUF58"/>
</dbReference>
<keyword evidence="3" id="KW-1185">Reference proteome</keyword>
<evidence type="ECO:0000313" key="2">
    <source>
        <dbReference type="EMBL" id="MFD0981320.1"/>
    </source>
</evidence>
<proteinExistence type="predicted"/>
<reference evidence="3" key="1">
    <citation type="journal article" date="2019" name="Int. J. Syst. Evol. Microbiol.">
        <title>The Global Catalogue of Microorganisms (GCM) 10K type strain sequencing project: providing services to taxonomists for standard genome sequencing and annotation.</title>
        <authorList>
            <consortium name="The Broad Institute Genomics Platform"/>
            <consortium name="The Broad Institute Genome Sequencing Center for Infectious Disease"/>
            <person name="Wu L."/>
            <person name="Ma J."/>
        </authorList>
    </citation>
    <scope>NUCLEOTIDE SEQUENCE [LARGE SCALE GENOMIC DNA]</scope>
    <source>
        <strain evidence="3">CCUG 60524</strain>
    </source>
</reference>
<evidence type="ECO:0000259" key="1">
    <source>
        <dbReference type="Pfam" id="PF01882"/>
    </source>
</evidence>
<dbReference type="RefSeq" id="WP_386076235.1">
    <property type="nucleotide sequence ID" value="NZ_JBHTJT010000038.1"/>
</dbReference>
<gene>
    <name evidence="2" type="ORF">ACFQ2S_16915</name>
</gene>
<comment type="caution">
    <text evidence="2">The sequence shown here is derived from an EMBL/GenBank/DDBJ whole genome shotgun (WGS) entry which is preliminary data.</text>
</comment>
<dbReference type="Pfam" id="PF01882">
    <property type="entry name" value="DUF58"/>
    <property type="match status" value="1"/>
</dbReference>
<accession>A0ABW3IUS6</accession>
<protein>
    <submittedName>
        <fullName evidence="2">DUF58 domain-containing protein</fullName>
    </submittedName>
</protein>
<dbReference type="PANTHER" id="PTHR33608:SF12">
    <property type="entry name" value="DUF58 DOMAIN-CONTAINING PROTEIN"/>
    <property type="match status" value="1"/>
</dbReference>
<dbReference type="InterPro" id="IPR036465">
    <property type="entry name" value="vWFA_dom_sf"/>
</dbReference>
<dbReference type="EMBL" id="JBHTJT010000038">
    <property type="protein sequence ID" value="MFD0981320.1"/>
    <property type="molecule type" value="Genomic_DNA"/>
</dbReference>
<organism evidence="2 3">
    <name type="scientific">Tropicimonas aquimaris</name>
    <dbReference type="NCBI Taxonomy" id="914152"/>
    <lineage>
        <taxon>Bacteria</taxon>
        <taxon>Pseudomonadati</taxon>
        <taxon>Pseudomonadota</taxon>
        <taxon>Alphaproteobacteria</taxon>
        <taxon>Rhodobacterales</taxon>
        <taxon>Roseobacteraceae</taxon>
        <taxon>Tropicimonas</taxon>
    </lineage>
</organism>
<sequence length="310" mass="34198">MAPAPDPRIHTDLAHLRRLAGPARQLSFLPRQPARSAMNGRHASRLRGRGLDFEELRDYRIGDDPRTIDWKVTARTGEPYVRVFTEERDRPALLLVDQRMTMFFGTTRNMKSVTAAEAAALAAHRIRAQGDRVGGIVFGDDARAELRPKSGDAALNRLLGAIARANCALHAEREVTTQQPLNAPLEAAARIAKTGSLILIFSDFDEADDRTEKLIRRLAQHNDVILFPIADPSGLNLPEEFRFVASDGQLQVELDAGAGETRSGIESVVSARMARVLDWTRKYGIPVLPLTAGEETLPQMRGLMGLPEAR</sequence>
<dbReference type="PANTHER" id="PTHR33608">
    <property type="entry name" value="BLL2464 PROTEIN"/>
    <property type="match status" value="1"/>
</dbReference>
<dbReference type="Proteomes" id="UP001597108">
    <property type="component" value="Unassembled WGS sequence"/>
</dbReference>
<feature type="domain" description="DUF58" evidence="1">
    <location>
        <begin position="55"/>
        <end position="267"/>
    </location>
</feature>
<name>A0ABW3IUS6_9RHOB</name>